<feature type="signal peptide" evidence="2">
    <location>
        <begin position="1"/>
        <end position="19"/>
    </location>
</feature>
<keyword evidence="2" id="KW-0732">Signal</keyword>
<dbReference type="Proteomes" id="UP000663870">
    <property type="component" value="Unassembled WGS sequence"/>
</dbReference>
<feature type="transmembrane region" description="Helical" evidence="1">
    <location>
        <begin position="107"/>
        <end position="129"/>
    </location>
</feature>
<evidence type="ECO:0000256" key="1">
    <source>
        <dbReference type="SAM" id="Phobius"/>
    </source>
</evidence>
<evidence type="ECO:0000313" key="5">
    <source>
        <dbReference type="EMBL" id="CAF1392908.1"/>
    </source>
</evidence>
<keyword evidence="7" id="KW-1185">Reference proteome</keyword>
<dbReference type="EMBL" id="CAJNOT010002033">
    <property type="protein sequence ID" value="CAF1276790.1"/>
    <property type="molecule type" value="Genomic_DNA"/>
</dbReference>
<feature type="chain" id="PRO_5036225793" evidence="2">
    <location>
        <begin position="20"/>
        <end position="178"/>
    </location>
</feature>
<dbReference type="Proteomes" id="UP000663854">
    <property type="component" value="Unassembled WGS sequence"/>
</dbReference>
<reference evidence="3" key="1">
    <citation type="submission" date="2021-02" db="EMBL/GenBank/DDBJ databases">
        <authorList>
            <person name="Nowell W R."/>
        </authorList>
    </citation>
    <scope>NUCLEOTIDE SEQUENCE</scope>
</reference>
<keyword evidence="1" id="KW-1133">Transmembrane helix</keyword>
<keyword evidence="1" id="KW-0472">Membrane</keyword>
<dbReference type="EMBL" id="CAJNOH010000838">
    <property type="protein sequence ID" value="CAF1133927.1"/>
    <property type="molecule type" value="Genomic_DNA"/>
</dbReference>
<accession>A0A814RKZ0</accession>
<organism evidence="3 6">
    <name type="scientific">Rotaria sordida</name>
    <dbReference type="NCBI Taxonomy" id="392033"/>
    <lineage>
        <taxon>Eukaryota</taxon>
        <taxon>Metazoa</taxon>
        <taxon>Spiralia</taxon>
        <taxon>Gnathifera</taxon>
        <taxon>Rotifera</taxon>
        <taxon>Eurotatoria</taxon>
        <taxon>Bdelloidea</taxon>
        <taxon>Philodinida</taxon>
        <taxon>Philodinidae</taxon>
        <taxon>Rotaria</taxon>
    </lineage>
</organism>
<evidence type="ECO:0000313" key="3">
    <source>
        <dbReference type="EMBL" id="CAF1133927.1"/>
    </source>
</evidence>
<evidence type="ECO:0000313" key="6">
    <source>
        <dbReference type="Proteomes" id="UP000663854"/>
    </source>
</evidence>
<evidence type="ECO:0000313" key="4">
    <source>
        <dbReference type="EMBL" id="CAF1276790.1"/>
    </source>
</evidence>
<evidence type="ECO:0000313" key="7">
    <source>
        <dbReference type="Proteomes" id="UP000663870"/>
    </source>
</evidence>
<keyword evidence="1" id="KW-0812">Transmembrane</keyword>
<proteinExistence type="predicted"/>
<gene>
    <name evidence="5" type="ORF">JXQ802_LOCUS34309</name>
    <name evidence="3" type="ORF">PYM288_LOCUS21361</name>
    <name evidence="4" type="ORF">ZHD862_LOCUS26712</name>
</gene>
<name>A0A814RKZ0_9BILA</name>
<dbReference type="EMBL" id="CAJNOL010001623">
    <property type="protein sequence ID" value="CAF1392908.1"/>
    <property type="molecule type" value="Genomic_DNA"/>
</dbReference>
<comment type="caution">
    <text evidence="3">The sequence shown here is derived from an EMBL/GenBank/DDBJ whole genome shotgun (WGS) entry which is preliminary data.</text>
</comment>
<feature type="transmembrane region" description="Helical" evidence="1">
    <location>
        <begin position="149"/>
        <end position="173"/>
    </location>
</feature>
<evidence type="ECO:0000256" key="2">
    <source>
        <dbReference type="SAM" id="SignalP"/>
    </source>
</evidence>
<sequence length="178" mass="19994">MSLTLHGHHILLIATLAFATAVLTPNWYTSPDFRVKRNIFQICDTQLFSCTCRWVLYPISNDNSAATIFPIVVASLAIACAGISLIGLLLSSWYVERFASDIGSKWLLVLIIISIVISFLLSCGVWSIMLTTNLYQNDTNIKNVRLEDFGFSFWINIGASATYLYTFCIYLIIVCRNC</sequence>
<protein>
    <submittedName>
        <fullName evidence="3">Uncharacterized protein</fullName>
    </submittedName>
</protein>
<dbReference type="AlphaFoldDB" id="A0A814RKZ0"/>
<dbReference type="Proteomes" id="UP000663864">
    <property type="component" value="Unassembled WGS sequence"/>
</dbReference>
<feature type="transmembrane region" description="Helical" evidence="1">
    <location>
        <begin position="68"/>
        <end position="95"/>
    </location>
</feature>